<dbReference type="STRING" id="39841.SAMN05660836_01008"/>
<dbReference type="RefSeq" id="WP_093393949.1">
    <property type="nucleotide sequence ID" value="NZ_FOUU01000002.1"/>
</dbReference>
<evidence type="ECO:0000256" key="4">
    <source>
        <dbReference type="ARBA" id="ARBA00023014"/>
    </source>
</evidence>
<comment type="similarity">
    <text evidence="1">Belongs to the prokaryotic molybdopterin-containing oxidoreductase family.</text>
</comment>
<dbReference type="GO" id="GO:0046872">
    <property type="term" value="F:metal ion binding"/>
    <property type="evidence" value="ECO:0007669"/>
    <property type="project" value="UniProtKB-KW"/>
</dbReference>
<accession>A0A1I4SJY1</accession>
<dbReference type="PANTHER" id="PTHR43742:SF6">
    <property type="entry name" value="OXIDOREDUCTASE YYAE-RELATED"/>
    <property type="match status" value="1"/>
</dbReference>
<gene>
    <name evidence="6" type="ORF">SAMN05660836_01008</name>
</gene>
<keyword evidence="4" id="KW-0411">Iron-sulfur</keyword>
<dbReference type="SMART" id="SM00926">
    <property type="entry name" value="Molybdop_Fe4S4"/>
    <property type="match status" value="1"/>
</dbReference>
<dbReference type="InterPro" id="IPR050612">
    <property type="entry name" value="Prok_Mopterin_Oxidored"/>
</dbReference>
<dbReference type="GO" id="GO:0016491">
    <property type="term" value="F:oxidoreductase activity"/>
    <property type="evidence" value="ECO:0007669"/>
    <property type="project" value="InterPro"/>
</dbReference>
<evidence type="ECO:0000313" key="6">
    <source>
        <dbReference type="EMBL" id="SFM64806.1"/>
    </source>
</evidence>
<dbReference type="InterPro" id="IPR009010">
    <property type="entry name" value="Asp_de-COase-like_dom_sf"/>
</dbReference>
<sequence length="689" mass="77481">MIKHTVCRLCSACCPAEVKVEDGKLIGATRKSFLPPEKRLVCPKLLAAPEIVYSPERITNPIIRDRKTGKTREVSWEDAMGFIADRLQKIKDRHGPQAVAWLRGMAADWGTPWDYANRLMNAFGSPNTIGNGSVCHVAREMAHWYVYGAMTIPMVKEAKCIVIWGKNDRNTAPGMAEAILFAREKGAKLIVVDPVRTFFGRRADIWLPVKPAHDGLLVMAMLRLIVEKGWLDRSFIDSYSHGFDRLCDVLNRFSLDEVSKKVWLSKEDIEKAAKLYATGKPACIIDGNGLDMQLEVFDTTRAIAMLRAITGNIDVPGGDFIPQPVPVRNIQLRDELPEGIRPITSDYSLFDNFHPNWGRHAQSCLIDAILDEKPYAVKALVVQSGNPVVTMTESSRVRKAFEKLDFMVCIDPFRNRTSHYADVILPATTCFEKTQINRAYLRNALVILQDAVIGPVGNSWPDWKIIFELAKFLGLGKFFPWESVDEALNYQLEPAGITVEDLRKNPDGIWVEELRYEKYKSEGFNTPSGKVEFASKTLEEAGYPAVPFEKGFSDEPISFAELVDDNSGGNVLIGISGERTNRYTHTQFHNVPFLRKLEPEGFVEIHPQDAERLGIEDFAVVSITTPKGQVKMKARRSDVVRPGVVRIAWGWGEVNEECGVNNLTDDSRRNPLTCTPSNRSFYCRVDKVK</sequence>
<dbReference type="SUPFAM" id="SSF53706">
    <property type="entry name" value="Formate dehydrogenase/DMSO reductase, domains 1-3"/>
    <property type="match status" value="1"/>
</dbReference>
<dbReference type="GO" id="GO:0051536">
    <property type="term" value="F:iron-sulfur cluster binding"/>
    <property type="evidence" value="ECO:0007669"/>
    <property type="project" value="UniProtKB-KW"/>
</dbReference>
<evidence type="ECO:0000256" key="2">
    <source>
        <dbReference type="ARBA" id="ARBA00022723"/>
    </source>
</evidence>
<dbReference type="CDD" id="cd00508">
    <property type="entry name" value="MopB_CT_Fdh-Nap-like"/>
    <property type="match status" value="1"/>
</dbReference>
<name>A0A1I4SJY1_9BACT</name>
<dbReference type="Gene3D" id="3.40.50.740">
    <property type="match status" value="1"/>
</dbReference>
<keyword evidence="3" id="KW-0408">Iron</keyword>
<dbReference type="Pfam" id="PF00384">
    <property type="entry name" value="Molybdopterin"/>
    <property type="match status" value="1"/>
</dbReference>
<dbReference type="InterPro" id="IPR006657">
    <property type="entry name" value="MoPterin_dinucl-bd_dom"/>
</dbReference>
<dbReference type="AlphaFoldDB" id="A0A1I4SJY1"/>
<reference evidence="6 7" key="1">
    <citation type="submission" date="2016-10" db="EMBL/GenBank/DDBJ databases">
        <authorList>
            <person name="de Groot N.N."/>
        </authorList>
    </citation>
    <scope>NUCLEOTIDE SEQUENCE [LARGE SCALE GENOMIC DNA]</scope>
    <source>
        <strain evidence="6 7">DSM 9990</strain>
    </source>
</reference>
<dbReference type="EMBL" id="FOUU01000002">
    <property type="protein sequence ID" value="SFM64806.1"/>
    <property type="molecule type" value="Genomic_DNA"/>
</dbReference>
<dbReference type="PANTHER" id="PTHR43742">
    <property type="entry name" value="TRIMETHYLAMINE-N-OXIDE REDUCTASE"/>
    <property type="match status" value="1"/>
</dbReference>
<protein>
    <submittedName>
        <fullName evidence="6">Anaerobic selenocysteine-containing dehydrogenase</fullName>
    </submittedName>
</protein>
<dbReference type="Proteomes" id="UP000199611">
    <property type="component" value="Unassembled WGS sequence"/>
</dbReference>
<proteinExistence type="inferred from homology"/>
<evidence type="ECO:0000256" key="1">
    <source>
        <dbReference type="ARBA" id="ARBA00010312"/>
    </source>
</evidence>
<dbReference type="SUPFAM" id="SSF50692">
    <property type="entry name" value="ADC-like"/>
    <property type="match status" value="1"/>
</dbReference>
<evidence type="ECO:0000259" key="5">
    <source>
        <dbReference type="SMART" id="SM00926"/>
    </source>
</evidence>
<dbReference type="InterPro" id="IPR006963">
    <property type="entry name" value="Mopterin_OxRdtase_4Fe-4S_dom"/>
</dbReference>
<organism evidence="6 7">
    <name type="scientific">Thermodesulforhabdus norvegica</name>
    <dbReference type="NCBI Taxonomy" id="39841"/>
    <lineage>
        <taxon>Bacteria</taxon>
        <taxon>Pseudomonadati</taxon>
        <taxon>Thermodesulfobacteriota</taxon>
        <taxon>Syntrophobacteria</taxon>
        <taxon>Syntrophobacterales</taxon>
        <taxon>Thermodesulforhabdaceae</taxon>
        <taxon>Thermodesulforhabdus</taxon>
    </lineage>
</organism>
<dbReference type="Gene3D" id="2.40.40.20">
    <property type="match status" value="1"/>
</dbReference>
<evidence type="ECO:0000313" key="7">
    <source>
        <dbReference type="Proteomes" id="UP000199611"/>
    </source>
</evidence>
<keyword evidence="2" id="KW-0479">Metal-binding</keyword>
<dbReference type="Gene3D" id="3.40.228.10">
    <property type="entry name" value="Dimethylsulfoxide Reductase, domain 2"/>
    <property type="match status" value="1"/>
</dbReference>
<dbReference type="Pfam" id="PF01568">
    <property type="entry name" value="Molydop_binding"/>
    <property type="match status" value="1"/>
</dbReference>
<feature type="domain" description="4Fe-4S Mo/W bis-MGD-type" evidence="5">
    <location>
        <begin position="1"/>
        <end position="54"/>
    </location>
</feature>
<evidence type="ECO:0000256" key="3">
    <source>
        <dbReference type="ARBA" id="ARBA00023004"/>
    </source>
</evidence>
<dbReference type="Gene3D" id="2.20.25.90">
    <property type="entry name" value="ADC-like domains"/>
    <property type="match status" value="1"/>
</dbReference>
<dbReference type="InterPro" id="IPR006656">
    <property type="entry name" value="Mopterin_OxRdtase"/>
</dbReference>
<dbReference type="OrthoDB" id="9810782at2"/>
<keyword evidence="7" id="KW-1185">Reference proteome</keyword>
<dbReference type="GO" id="GO:0043546">
    <property type="term" value="F:molybdopterin cofactor binding"/>
    <property type="evidence" value="ECO:0007669"/>
    <property type="project" value="InterPro"/>
</dbReference>